<feature type="transmembrane region" description="Helical" evidence="8">
    <location>
        <begin position="71"/>
        <end position="93"/>
    </location>
</feature>
<dbReference type="GO" id="GO:0005886">
    <property type="term" value="C:plasma membrane"/>
    <property type="evidence" value="ECO:0007669"/>
    <property type="project" value="UniProtKB-SubCell"/>
</dbReference>
<evidence type="ECO:0000256" key="2">
    <source>
        <dbReference type="ARBA" id="ARBA00010110"/>
    </source>
</evidence>
<keyword evidence="3" id="KW-0813">Transport</keyword>
<reference evidence="9 10" key="1">
    <citation type="submission" date="2018-06" db="EMBL/GenBank/DDBJ databases">
        <authorList>
            <consortium name="Pathogen Informatics"/>
            <person name="Doyle S."/>
        </authorList>
    </citation>
    <scope>NUCLEOTIDE SEQUENCE [LARGE SCALE GENOMIC DNA]</scope>
    <source>
        <strain evidence="9 10">NCTC7688</strain>
    </source>
</reference>
<dbReference type="GO" id="GO:0015104">
    <property type="term" value="F:antimonite transmembrane transporter activity"/>
    <property type="evidence" value="ECO:0007669"/>
    <property type="project" value="TreeGrafter"/>
</dbReference>
<keyword evidence="6 8" id="KW-1133">Transmembrane helix</keyword>
<dbReference type="InterPro" id="IPR004706">
    <property type="entry name" value="Arsenical-R_Acr3"/>
</dbReference>
<feature type="transmembrane region" description="Helical" evidence="8">
    <location>
        <begin position="12"/>
        <end position="33"/>
    </location>
</feature>
<dbReference type="AlphaFoldDB" id="A0A380HPL4"/>
<dbReference type="RefSeq" id="WP_041079638.1">
    <property type="nucleotide sequence ID" value="NZ_CAXOQR010000005.1"/>
</dbReference>
<dbReference type="Proteomes" id="UP000254707">
    <property type="component" value="Unassembled WGS sequence"/>
</dbReference>
<dbReference type="Pfam" id="PF01758">
    <property type="entry name" value="SBF"/>
    <property type="match status" value="1"/>
</dbReference>
<evidence type="ECO:0000256" key="6">
    <source>
        <dbReference type="ARBA" id="ARBA00022989"/>
    </source>
</evidence>
<dbReference type="GO" id="GO:0015105">
    <property type="term" value="F:arsenite transmembrane transporter activity"/>
    <property type="evidence" value="ECO:0007669"/>
    <property type="project" value="TreeGrafter"/>
</dbReference>
<evidence type="ECO:0000256" key="3">
    <source>
        <dbReference type="ARBA" id="ARBA00022448"/>
    </source>
</evidence>
<keyword evidence="7 8" id="KW-0472">Membrane</keyword>
<feature type="transmembrane region" description="Helical" evidence="8">
    <location>
        <begin position="169"/>
        <end position="188"/>
    </location>
</feature>
<dbReference type="PANTHER" id="PTHR43057">
    <property type="entry name" value="ARSENITE EFFLUX TRANSPORTER"/>
    <property type="match status" value="1"/>
</dbReference>
<evidence type="ECO:0000256" key="1">
    <source>
        <dbReference type="ARBA" id="ARBA00004651"/>
    </source>
</evidence>
<evidence type="ECO:0000256" key="7">
    <source>
        <dbReference type="ARBA" id="ARBA00023136"/>
    </source>
</evidence>
<accession>A0A380HPL4</accession>
<organism evidence="9 10">
    <name type="scientific">Staphylococcus saprophyticus</name>
    <dbReference type="NCBI Taxonomy" id="29385"/>
    <lineage>
        <taxon>Bacteria</taxon>
        <taxon>Bacillati</taxon>
        <taxon>Bacillota</taxon>
        <taxon>Bacilli</taxon>
        <taxon>Bacillales</taxon>
        <taxon>Staphylococcaceae</taxon>
        <taxon>Staphylococcus</taxon>
    </lineage>
</organism>
<dbReference type="PANTHER" id="PTHR43057:SF1">
    <property type="entry name" value="ARSENICAL-RESISTANCE PROTEIN 3"/>
    <property type="match status" value="1"/>
</dbReference>
<evidence type="ECO:0000313" key="10">
    <source>
        <dbReference type="Proteomes" id="UP000254707"/>
    </source>
</evidence>
<keyword evidence="4" id="KW-1003">Cell membrane</keyword>
<feature type="transmembrane region" description="Helical" evidence="8">
    <location>
        <begin position="129"/>
        <end position="149"/>
    </location>
</feature>
<proteinExistence type="inferred from homology"/>
<feature type="transmembrane region" description="Helical" evidence="8">
    <location>
        <begin position="230"/>
        <end position="251"/>
    </location>
</feature>
<gene>
    <name evidence="9" type="ORF">NCTC7688_02136</name>
</gene>
<comment type="similarity">
    <text evidence="2">Belongs to the arsenical resistance-3 (ACR3) (TC 2.A.59) family.</text>
</comment>
<feature type="transmembrane region" description="Helical" evidence="8">
    <location>
        <begin position="289"/>
        <end position="312"/>
    </location>
</feature>
<dbReference type="Gene3D" id="1.20.1530.20">
    <property type="match status" value="1"/>
</dbReference>
<dbReference type="EMBL" id="UHED01000001">
    <property type="protein sequence ID" value="SUM83636.1"/>
    <property type="molecule type" value="Genomic_DNA"/>
</dbReference>
<dbReference type="InterPro" id="IPR038770">
    <property type="entry name" value="Na+/solute_symporter_sf"/>
</dbReference>
<evidence type="ECO:0000256" key="4">
    <source>
        <dbReference type="ARBA" id="ARBA00022475"/>
    </source>
</evidence>
<keyword evidence="5 8" id="KW-0812">Transmembrane</keyword>
<sequence length="321" mass="36258">MQHFKTKIEHFQIYIYFSAIILGILIGTNFPGISGILETFVAICIAILMFSMFSQIPFFELQKRVLNLKFVTALIIANFVILPIFVYFLISIFNISSSAILIGLFLVLLTPCIDYVIVFTALGKGNAQYMLISTPILFVLQILLLPLYLTMFLDKSILTIIDIEPFIHSFFTFIIIPLLLVLTLQLLSKKYYVMSQTLKATSWLPELFMSLVLFTVVGSQINKIANDLSVVVKVAPIYIIFMLIAPFIGYFTGKLFHLKPSILRTLAFSTSTRNALVVLPLALSLPDQWVTITTTVIITQTLIELIGELFYIKMIPSLIKS</sequence>
<dbReference type="InterPro" id="IPR002657">
    <property type="entry name" value="BilAc:Na_symport/Acr3"/>
</dbReference>
<name>A0A380HPL4_STASA</name>
<comment type="subcellular location">
    <subcellularLocation>
        <location evidence="1">Cell membrane</location>
        <topology evidence="1">Multi-pass membrane protein</topology>
    </subcellularLocation>
</comment>
<protein>
    <submittedName>
        <fullName evidence="9">Efflux pump</fullName>
    </submittedName>
</protein>
<feature type="transmembrane region" description="Helical" evidence="8">
    <location>
        <begin position="99"/>
        <end position="122"/>
    </location>
</feature>
<evidence type="ECO:0000256" key="5">
    <source>
        <dbReference type="ARBA" id="ARBA00022692"/>
    </source>
</evidence>
<evidence type="ECO:0000313" key="9">
    <source>
        <dbReference type="EMBL" id="SUM83636.1"/>
    </source>
</evidence>
<evidence type="ECO:0000256" key="8">
    <source>
        <dbReference type="SAM" id="Phobius"/>
    </source>
</evidence>
<feature type="transmembrane region" description="Helical" evidence="8">
    <location>
        <begin position="39"/>
        <end position="59"/>
    </location>
</feature>
<dbReference type="GO" id="GO:0015297">
    <property type="term" value="F:antiporter activity"/>
    <property type="evidence" value="ECO:0007669"/>
    <property type="project" value="InterPro"/>
</dbReference>